<accession>A0A9W9ZJB3</accession>
<proteinExistence type="predicted"/>
<dbReference type="AlphaFoldDB" id="A0A9W9ZJB3"/>
<comment type="caution">
    <text evidence="1">The sequence shown here is derived from an EMBL/GenBank/DDBJ whole genome shotgun (WGS) entry which is preliminary data.</text>
</comment>
<gene>
    <name evidence="1" type="ORF">OS493_035231</name>
</gene>
<organism evidence="1 2">
    <name type="scientific">Desmophyllum pertusum</name>
    <dbReference type="NCBI Taxonomy" id="174260"/>
    <lineage>
        <taxon>Eukaryota</taxon>
        <taxon>Metazoa</taxon>
        <taxon>Cnidaria</taxon>
        <taxon>Anthozoa</taxon>
        <taxon>Hexacorallia</taxon>
        <taxon>Scleractinia</taxon>
        <taxon>Caryophylliina</taxon>
        <taxon>Caryophylliidae</taxon>
        <taxon>Desmophyllum</taxon>
    </lineage>
</organism>
<protein>
    <submittedName>
        <fullName evidence="1">Uncharacterized protein</fullName>
    </submittedName>
</protein>
<evidence type="ECO:0000313" key="1">
    <source>
        <dbReference type="EMBL" id="KAJ7382390.1"/>
    </source>
</evidence>
<sequence>MNQKFYLLIRCLMNQSYKLRLCQPDHGGERAEKANEAIEEQLVGFQVQTQ</sequence>
<evidence type="ECO:0000313" key="2">
    <source>
        <dbReference type="Proteomes" id="UP001163046"/>
    </source>
</evidence>
<reference evidence="1" key="1">
    <citation type="submission" date="2023-01" db="EMBL/GenBank/DDBJ databases">
        <title>Genome assembly of the deep-sea coral Lophelia pertusa.</title>
        <authorList>
            <person name="Herrera S."/>
            <person name="Cordes E."/>
        </authorList>
    </citation>
    <scope>NUCLEOTIDE SEQUENCE</scope>
    <source>
        <strain evidence="1">USNM1676648</strain>
        <tissue evidence="1">Polyp</tissue>
    </source>
</reference>
<keyword evidence="2" id="KW-1185">Reference proteome</keyword>
<dbReference type="Proteomes" id="UP001163046">
    <property type="component" value="Unassembled WGS sequence"/>
</dbReference>
<dbReference type="EMBL" id="MU825925">
    <property type="protein sequence ID" value="KAJ7382390.1"/>
    <property type="molecule type" value="Genomic_DNA"/>
</dbReference>
<name>A0A9W9ZJB3_9CNID</name>